<protein>
    <submittedName>
        <fullName evidence="2">Uncharacterized protein</fullName>
    </submittedName>
</protein>
<keyword evidence="3" id="KW-1185">Reference proteome</keyword>
<sequence length="268" mass="29974">MPHKRAKRSVRENERKKRGDDLAPTNDSLSNEPIPKALSRVLNAAKVREEWKIKKRKLEEDGDSKSSDKRRKLDDDEKNTKSKRKESKATSKLTIKPGESIQHFNRRVEDDMRPLVKAAVQTSNATVRSAAKAEKEAKAAKKQKGKSVKEDLDDADSKPLAAPTPVTGADKHASKAKEFQKVSTSAPRRLNDIAQAPPEFKKLPRGAAPSASERGSGGKRDGILSMAQKAMMERERENAIARYRELKARQRKSGEKSDERDRDAVDED</sequence>
<dbReference type="PANTHER" id="PTHR40644:SF1">
    <property type="entry name" value="UPF0653 PROTEIN C607.02C"/>
    <property type="match status" value="1"/>
</dbReference>
<reference evidence="2" key="1">
    <citation type="submission" date="2021-02" db="EMBL/GenBank/DDBJ databases">
        <authorList>
            <person name="Nieuwenhuis M."/>
            <person name="Van De Peppel L.J.J."/>
        </authorList>
    </citation>
    <scope>NUCLEOTIDE SEQUENCE</scope>
    <source>
        <strain evidence="2">D49</strain>
    </source>
</reference>
<gene>
    <name evidence="2" type="ORF">H0H81_008592</name>
</gene>
<organism evidence="2 3">
    <name type="scientific">Sphagnurus paluster</name>
    <dbReference type="NCBI Taxonomy" id="117069"/>
    <lineage>
        <taxon>Eukaryota</taxon>
        <taxon>Fungi</taxon>
        <taxon>Dikarya</taxon>
        <taxon>Basidiomycota</taxon>
        <taxon>Agaricomycotina</taxon>
        <taxon>Agaricomycetes</taxon>
        <taxon>Agaricomycetidae</taxon>
        <taxon>Agaricales</taxon>
        <taxon>Tricholomatineae</taxon>
        <taxon>Lyophyllaceae</taxon>
        <taxon>Sphagnurus</taxon>
    </lineage>
</organism>
<proteinExistence type="predicted"/>
<name>A0A9P7GK22_9AGAR</name>
<feature type="compositionally biased region" description="Basic and acidic residues" evidence="1">
    <location>
        <begin position="231"/>
        <end position="268"/>
    </location>
</feature>
<evidence type="ECO:0000256" key="1">
    <source>
        <dbReference type="SAM" id="MobiDB-lite"/>
    </source>
</evidence>
<accession>A0A9P7GK22</accession>
<reference evidence="2" key="2">
    <citation type="submission" date="2021-10" db="EMBL/GenBank/DDBJ databases">
        <title>Phylogenomics reveals ancestral predisposition of the termite-cultivated fungus Termitomyces towards a domesticated lifestyle.</title>
        <authorList>
            <person name="Auxier B."/>
            <person name="Grum-Grzhimaylo A."/>
            <person name="Cardenas M.E."/>
            <person name="Lodge J.D."/>
            <person name="Laessoe T."/>
            <person name="Pedersen O."/>
            <person name="Smith M.E."/>
            <person name="Kuyper T.W."/>
            <person name="Franco-Molano E.A."/>
            <person name="Baroni T.J."/>
            <person name="Aanen D.K."/>
        </authorList>
    </citation>
    <scope>NUCLEOTIDE SEQUENCE</scope>
    <source>
        <strain evidence="2">D49</strain>
    </source>
</reference>
<feature type="region of interest" description="Disordered" evidence="1">
    <location>
        <begin position="1"/>
        <end position="37"/>
    </location>
</feature>
<evidence type="ECO:0000313" key="3">
    <source>
        <dbReference type="Proteomes" id="UP000717328"/>
    </source>
</evidence>
<comment type="caution">
    <text evidence="2">The sequence shown here is derived from an EMBL/GenBank/DDBJ whole genome shotgun (WGS) entry which is preliminary data.</text>
</comment>
<evidence type="ECO:0000313" key="2">
    <source>
        <dbReference type="EMBL" id="KAG5651456.1"/>
    </source>
</evidence>
<dbReference type="EMBL" id="JABCKI010000240">
    <property type="protein sequence ID" value="KAG5651456.1"/>
    <property type="molecule type" value="Genomic_DNA"/>
</dbReference>
<dbReference type="OrthoDB" id="5876637at2759"/>
<dbReference type="AlphaFoldDB" id="A0A9P7GK22"/>
<feature type="compositionally biased region" description="Basic and acidic residues" evidence="1">
    <location>
        <begin position="9"/>
        <end position="21"/>
    </location>
</feature>
<dbReference type="PANTHER" id="PTHR40644">
    <property type="entry name" value="UPF0653 PROTEIN C607.02C"/>
    <property type="match status" value="1"/>
</dbReference>
<feature type="compositionally biased region" description="Basic and acidic residues" evidence="1">
    <location>
        <begin position="169"/>
        <end position="180"/>
    </location>
</feature>
<dbReference type="Proteomes" id="UP000717328">
    <property type="component" value="Unassembled WGS sequence"/>
</dbReference>
<feature type="compositionally biased region" description="Basic and acidic residues" evidence="1">
    <location>
        <begin position="53"/>
        <end position="80"/>
    </location>
</feature>
<feature type="region of interest" description="Disordered" evidence="1">
    <location>
        <begin position="53"/>
        <end position="268"/>
    </location>
</feature>